<dbReference type="PhylomeDB" id="A0A0A2LDT4"/>
<organism evidence="2 3">
    <name type="scientific">Penicillium italicum</name>
    <name type="common">Blue mold</name>
    <dbReference type="NCBI Taxonomy" id="40296"/>
    <lineage>
        <taxon>Eukaryota</taxon>
        <taxon>Fungi</taxon>
        <taxon>Dikarya</taxon>
        <taxon>Ascomycota</taxon>
        <taxon>Pezizomycotina</taxon>
        <taxon>Eurotiomycetes</taxon>
        <taxon>Eurotiomycetidae</taxon>
        <taxon>Eurotiales</taxon>
        <taxon>Aspergillaceae</taxon>
        <taxon>Penicillium</taxon>
    </lineage>
</organism>
<sequence length="300" mass="34468">MPNVLIFNDNASFASSDTFSNRDSIEEPRRLLRRRNTVSRLTRRVSKRISQIILKTGAQEHALSARNLKELNDATDIDPHNLHSPSHQVDEVKMSDPIQEIIEEECAVCDVEAAREMRLQQSYATFCQNFTLSGTTSISRRFDLSMGPEWEDEHTQSSHTDQTLKNNDIIEFSGSHASPEHITVHSRPRPKTVAFPISYPPTDLDDTLMPHSAAVVKPCSARPVTDTSTVKEDFDRSSSSFEMTPNSNYPQPPPSIITPTVWMDMQRNERERKAARRQRLLNPFRSWFMRRQPSWGRRYV</sequence>
<gene>
    <name evidence="2" type="ORF">PITC_083990</name>
</gene>
<keyword evidence="3" id="KW-1185">Reference proteome</keyword>
<evidence type="ECO:0000313" key="3">
    <source>
        <dbReference type="Proteomes" id="UP000030104"/>
    </source>
</evidence>
<dbReference type="HOGENOM" id="CLU_918606_0_0_1"/>
<evidence type="ECO:0000256" key="1">
    <source>
        <dbReference type="SAM" id="MobiDB-lite"/>
    </source>
</evidence>
<accession>A0A0A2LDT4</accession>
<evidence type="ECO:0000313" key="2">
    <source>
        <dbReference type="EMBL" id="KGO74790.1"/>
    </source>
</evidence>
<feature type="region of interest" description="Disordered" evidence="1">
    <location>
        <begin position="224"/>
        <end position="258"/>
    </location>
</feature>
<dbReference type="Proteomes" id="UP000030104">
    <property type="component" value="Unassembled WGS sequence"/>
</dbReference>
<dbReference type="EMBL" id="JQGA01000587">
    <property type="protein sequence ID" value="KGO74790.1"/>
    <property type="molecule type" value="Genomic_DNA"/>
</dbReference>
<protein>
    <submittedName>
        <fullName evidence="2">Uncharacterized protein</fullName>
    </submittedName>
</protein>
<dbReference type="OrthoDB" id="4360435at2759"/>
<reference evidence="2 3" key="1">
    <citation type="journal article" date="2015" name="Mol. Plant Microbe Interact.">
        <title>Genome, transcriptome, and functional analyses of Penicillium expansum provide new insights into secondary metabolism and pathogenicity.</title>
        <authorList>
            <person name="Ballester A.R."/>
            <person name="Marcet-Houben M."/>
            <person name="Levin E."/>
            <person name="Sela N."/>
            <person name="Selma-Lazaro C."/>
            <person name="Carmona L."/>
            <person name="Wisniewski M."/>
            <person name="Droby S."/>
            <person name="Gonzalez-Candelas L."/>
            <person name="Gabaldon T."/>
        </authorList>
    </citation>
    <scope>NUCLEOTIDE SEQUENCE [LARGE SCALE GENOMIC DNA]</scope>
    <source>
        <strain evidence="2 3">PHI-1</strain>
    </source>
</reference>
<feature type="compositionally biased region" description="Polar residues" evidence="1">
    <location>
        <begin position="237"/>
        <end position="249"/>
    </location>
</feature>
<dbReference type="AlphaFoldDB" id="A0A0A2LDT4"/>
<name>A0A0A2LDT4_PENIT</name>
<comment type="caution">
    <text evidence="2">The sequence shown here is derived from an EMBL/GenBank/DDBJ whole genome shotgun (WGS) entry which is preliminary data.</text>
</comment>
<dbReference type="OMA" id="LNPFRSW"/>
<proteinExistence type="predicted"/>